<proteinExistence type="inferred from homology"/>
<evidence type="ECO:0000256" key="8">
    <source>
        <dbReference type="ARBA" id="ARBA00022989"/>
    </source>
</evidence>
<keyword evidence="4" id="KW-1003">Cell membrane</keyword>
<evidence type="ECO:0000256" key="2">
    <source>
        <dbReference type="ARBA" id="ARBA00004274"/>
    </source>
</evidence>
<keyword evidence="7" id="KW-0735">Signal-anchor</keyword>
<dbReference type="EnsemblMetazoa" id="XM_022788215">
    <property type="protein sequence ID" value="XP_022643950"/>
    <property type="gene ID" value="LOC111243122"/>
</dbReference>
<protein>
    <recommendedName>
        <fullName evidence="16">Delta-sarcoglycan</fullName>
    </recommendedName>
</protein>
<feature type="transmembrane region" description="Helical" evidence="13">
    <location>
        <begin position="71"/>
        <end position="94"/>
    </location>
</feature>
<evidence type="ECO:0000256" key="13">
    <source>
        <dbReference type="SAM" id="Phobius"/>
    </source>
</evidence>
<dbReference type="InParanoid" id="A0A7M7J6X4"/>
<evidence type="ECO:0000256" key="11">
    <source>
        <dbReference type="ARBA" id="ARBA00023180"/>
    </source>
</evidence>
<keyword evidence="6 13" id="KW-0812">Transmembrane</keyword>
<dbReference type="RefSeq" id="XP_022643950.1">
    <property type="nucleotide sequence ID" value="XM_022788215.1"/>
</dbReference>
<dbReference type="PANTHER" id="PTHR12939:SF10">
    <property type="entry name" value="EG:4F1.1 PROTEIN"/>
    <property type="match status" value="1"/>
</dbReference>
<dbReference type="OrthoDB" id="8881719at2759"/>
<keyword evidence="12" id="KW-0206">Cytoskeleton</keyword>
<dbReference type="GO" id="GO:0005856">
    <property type="term" value="C:cytoskeleton"/>
    <property type="evidence" value="ECO:0007669"/>
    <property type="project" value="UniProtKB-SubCell"/>
</dbReference>
<keyword evidence="11" id="KW-0325">Glycoprotein</keyword>
<keyword evidence="9 13" id="KW-0472">Membrane</keyword>
<organism evidence="14 15">
    <name type="scientific">Varroa destructor</name>
    <name type="common">Honeybee mite</name>
    <dbReference type="NCBI Taxonomy" id="109461"/>
    <lineage>
        <taxon>Eukaryota</taxon>
        <taxon>Metazoa</taxon>
        <taxon>Ecdysozoa</taxon>
        <taxon>Arthropoda</taxon>
        <taxon>Chelicerata</taxon>
        <taxon>Arachnida</taxon>
        <taxon>Acari</taxon>
        <taxon>Parasitiformes</taxon>
        <taxon>Mesostigmata</taxon>
        <taxon>Gamasina</taxon>
        <taxon>Dermanyssoidea</taxon>
        <taxon>Varroidae</taxon>
        <taxon>Varroa</taxon>
    </lineage>
</organism>
<dbReference type="KEGG" id="vde:111243122"/>
<evidence type="ECO:0000256" key="4">
    <source>
        <dbReference type="ARBA" id="ARBA00022475"/>
    </source>
</evidence>
<keyword evidence="10" id="KW-1015">Disulfide bond</keyword>
<dbReference type="PANTHER" id="PTHR12939">
    <property type="entry name" value="SARCOGLYCAN"/>
    <property type="match status" value="1"/>
</dbReference>
<evidence type="ECO:0000313" key="14">
    <source>
        <dbReference type="EnsemblMetazoa" id="XP_022643950"/>
    </source>
</evidence>
<evidence type="ECO:0008006" key="16">
    <source>
        <dbReference type="Google" id="ProtNLM"/>
    </source>
</evidence>
<evidence type="ECO:0000256" key="7">
    <source>
        <dbReference type="ARBA" id="ARBA00022968"/>
    </source>
</evidence>
<keyword evidence="8 13" id="KW-1133">Transmembrane helix</keyword>
<dbReference type="Proteomes" id="UP000594260">
    <property type="component" value="Unplaced"/>
</dbReference>
<dbReference type="GeneID" id="111243122"/>
<evidence type="ECO:0000256" key="6">
    <source>
        <dbReference type="ARBA" id="ARBA00022692"/>
    </source>
</evidence>
<comment type="similarity">
    <text evidence="3">Belongs to the sarcoglycan beta/delta/gamma/zeta family.</text>
</comment>
<evidence type="ECO:0000256" key="3">
    <source>
        <dbReference type="ARBA" id="ARBA00007574"/>
    </source>
</evidence>
<dbReference type="InterPro" id="IPR039972">
    <property type="entry name" value="Sarcoglycan_gamma/delta/zeta"/>
</dbReference>
<dbReference type="GO" id="GO:0042383">
    <property type="term" value="C:sarcolemma"/>
    <property type="evidence" value="ECO:0007669"/>
    <property type="project" value="UniProtKB-SubCell"/>
</dbReference>
<evidence type="ECO:0000256" key="10">
    <source>
        <dbReference type="ARBA" id="ARBA00023157"/>
    </source>
</evidence>
<dbReference type="InterPro" id="IPR006875">
    <property type="entry name" value="Sarcoglycan"/>
</dbReference>
<evidence type="ECO:0000313" key="15">
    <source>
        <dbReference type="Proteomes" id="UP000594260"/>
    </source>
</evidence>
<evidence type="ECO:0000256" key="5">
    <source>
        <dbReference type="ARBA" id="ARBA00022490"/>
    </source>
</evidence>
<keyword evidence="15" id="KW-1185">Reference proteome</keyword>
<reference evidence="14" key="1">
    <citation type="submission" date="2021-01" db="UniProtKB">
        <authorList>
            <consortium name="EnsemblMetazoa"/>
        </authorList>
    </citation>
    <scope>IDENTIFICATION</scope>
</reference>
<dbReference type="Pfam" id="PF04790">
    <property type="entry name" value="Sarcoglycan_1"/>
    <property type="match status" value="1"/>
</dbReference>
<name>A0A7M7J6X4_VARDE</name>
<comment type="subcellular location">
    <subcellularLocation>
        <location evidence="2">Cell membrane</location>
        <location evidence="2">Sarcolemma</location>
        <topology evidence="2">Single-pass type II membrane protein</topology>
    </subcellularLocation>
    <subcellularLocation>
        <location evidence="1">Cytoplasm</location>
        <location evidence="1">Cytoskeleton</location>
    </subcellularLocation>
</comment>
<dbReference type="GO" id="GO:0016012">
    <property type="term" value="C:sarcoglycan complex"/>
    <property type="evidence" value="ECO:0007669"/>
    <property type="project" value="InterPro"/>
</dbReference>
<keyword evidence="5" id="KW-0963">Cytoplasm</keyword>
<evidence type="ECO:0000256" key="12">
    <source>
        <dbReference type="ARBA" id="ARBA00023212"/>
    </source>
</evidence>
<evidence type="ECO:0000256" key="1">
    <source>
        <dbReference type="ARBA" id="ARBA00004245"/>
    </source>
</evidence>
<sequence>MSVVMRSSSFRERSPPAISLDQWDFGKRPSQAILAIELNHHRASSRSCSSMFQETSSSEYQLGIYGWRKKLLYLIVFVLSWLLVANLLLTLWIIRVLHFSMDGVAHLKIDESSVKFTADAHFLRGIYTNYIRHSAKWEEAYTDPFQKTNSLVLNAAGEVRLRSLSRDGIVNEVVVGESKFFVKSDDFSVFSSGEELLLRVTNDTLYVKQATVHVENGVRLEKSLQTPQITSGEELLIESPMARLGVQAPGPVLVESRAGDIYLAAYDTLTLDSRDQIYFDSSDIRLSGLSAAATSIEKTSLYSNNASENSAEVLAFPLCICAPSGKLFLGSLSGNCTPTNHIC</sequence>
<accession>A0A7M7J6X4</accession>
<dbReference type="AlphaFoldDB" id="A0A7M7J6X4"/>
<evidence type="ECO:0000256" key="9">
    <source>
        <dbReference type="ARBA" id="ARBA00023136"/>
    </source>
</evidence>